<dbReference type="PANTHER" id="PTHR31780:SF15">
    <property type="entry name" value="STRESS RESPONSE NST1-LIKE PROTEIN"/>
    <property type="match status" value="1"/>
</dbReference>
<dbReference type="Proteomes" id="UP000825935">
    <property type="component" value="Chromosome 19"/>
</dbReference>
<reference evidence="2" key="1">
    <citation type="submission" date="2021-08" db="EMBL/GenBank/DDBJ databases">
        <title>WGS assembly of Ceratopteris richardii.</title>
        <authorList>
            <person name="Marchant D.B."/>
            <person name="Chen G."/>
            <person name="Jenkins J."/>
            <person name="Shu S."/>
            <person name="Leebens-Mack J."/>
            <person name="Grimwood J."/>
            <person name="Schmutz J."/>
            <person name="Soltis P."/>
            <person name="Soltis D."/>
            <person name="Chen Z.-H."/>
        </authorList>
    </citation>
    <scope>NUCLEOTIDE SEQUENCE</scope>
    <source>
        <strain evidence="2">Whitten #5841</strain>
        <tissue evidence="2">Leaf</tissue>
    </source>
</reference>
<protein>
    <submittedName>
        <fullName evidence="2">Uncharacterized protein</fullName>
    </submittedName>
</protein>
<evidence type="ECO:0000313" key="3">
    <source>
        <dbReference type="Proteomes" id="UP000825935"/>
    </source>
</evidence>
<feature type="compositionally biased region" description="Polar residues" evidence="1">
    <location>
        <begin position="616"/>
        <end position="626"/>
    </location>
</feature>
<feature type="compositionally biased region" description="Polar residues" evidence="1">
    <location>
        <begin position="92"/>
        <end position="107"/>
    </location>
</feature>
<feature type="region of interest" description="Disordered" evidence="1">
    <location>
        <begin position="508"/>
        <end position="546"/>
    </location>
</feature>
<feature type="region of interest" description="Disordered" evidence="1">
    <location>
        <begin position="1354"/>
        <end position="1403"/>
    </location>
</feature>
<dbReference type="EMBL" id="CM035424">
    <property type="protein sequence ID" value="KAH7352161.1"/>
    <property type="molecule type" value="Genomic_DNA"/>
</dbReference>
<proteinExistence type="predicted"/>
<organism evidence="2 3">
    <name type="scientific">Ceratopteris richardii</name>
    <name type="common">Triangle waterfern</name>
    <dbReference type="NCBI Taxonomy" id="49495"/>
    <lineage>
        <taxon>Eukaryota</taxon>
        <taxon>Viridiplantae</taxon>
        <taxon>Streptophyta</taxon>
        <taxon>Embryophyta</taxon>
        <taxon>Tracheophyta</taxon>
        <taxon>Polypodiopsida</taxon>
        <taxon>Polypodiidae</taxon>
        <taxon>Polypodiales</taxon>
        <taxon>Pteridineae</taxon>
        <taxon>Pteridaceae</taxon>
        <taxon>Parkerioideae</taxon>
        <taxon>Ceratopteris</taxon>
    </lineage>
</organism>
<feature type="compositionally biased region" description="Basic residues" evidence="1">
    <location>
        <begin position="1354"/>
        <end position="1364"/>
    </location>
</feature>
<evidence type="ECO:0000313" key="2">
    <source>
        <dbReference type="EMBL" id="KAH7352161.1"/>
    </source>
</evidence>
<feature type="region of interest" description="Disordered" evidence="1">
    <location>
        <begin position="1"/>
        <end position="110"/>
    </location>
</feature>
<name>A0A8T2SKZ9_CERRI</name>
<dbReference type="InterPro" id="IPR051195">
    <property type="entry name" value="Fungal_stress_NST1"/>
</dbReference>
<feature type="compositionally biased region" description="Basic and acidic residues" evidence="1">
    <location>
        <begin position="524"/>
        <end position="546"/>
    </location>
</feature>
<keyword evidence="3" id="KW-1185">Reference proteome</keyword>
<feature type="region of interest" description="Disordered" evidence="1">
    <location>
        <begin position="1210"/>
        <end position="1229"/>
    </location>
</feature>
<sequence length="1403" mass="156696">MGRAATQPKFVPVNLNNSYGEGVSPSPSSPLSMTSSSSTSSFGSALHRTRPHGGMVLLTRPSKSSFSTEKMPSSSVASLPSFHKENAKSVWTRPQTSTKPDLGPNSSHLRDESTFVNQLSDGGRTPLMPCARKTNNPTRSLCETAGNFQLPKQADKTSLLREEDFPSLHALSSSRTQHGFTLQYQHGKPLRHVQEKNVLQLSQLGKLSTDNSFLFQHHVQFCRQPLRPIQTALPTNETSTCIAHYKSGDSAVNYRSGTTISASDDGWADDEREVLTSRCSHDDPHQQDQGAWRRTSDLKDQTSRWDIELELSISNKKSIQTADCLLPLRACQDKGVLTDINVSKNVHHQRNILDNNLTESDDWRLDKTRRLSGHGLDSLVSVSRDEYLRGLERNSFLQRALEPSFSMSFPSNIKTEFGTESIFEFKLKAKRRKDRGLEEVQFRDLARESFEAELEKVQEMLELERFTTVDRHSAANLIATQDEKEDHSGEKGSQLQLEVVADDAVEGKTQSGLEQDGGLSSEVKSNEEAPKDERPKNAREEERSRQLLKEVRRKERATKKLLELEELIAKREAEKHLMNTTMQSSVNDHENKKIHIETCVIRIAPTEEKSELHDGSNGNDELSAFSSREEDSREYNEIVSIKAGEEELTSLETAVPSHNLVDNSNVSESLPVANPPFEMQEIDGSHDNYTTPSERNFHHTEFFFSDNTEHGAYTEVNFVHNGDKGFEQSLIVGSKPNSRKLNSQREDCIEQVKVNQFGRDTQYEAASKCLVSEVSSSMNYNQGSVNQKENEMLEGSLAETGLEPSAMQELQMASEQTVLDTSKEVNAISFNPSWHENGEELLLHQVTAKPSFTCDRIDDITARQSCCQGLQQSFTMIKSSQIEYRSHLNSIDEHRRDHQVVSLDMYAAAPFMLNAIQVGSIQIALTTNAESQMLQSGHFHGHESTSLQFGELCSTSLDQHLTTACSTLPAPCKVEQMTGDSKVYAEECTSSLPNTDPGPKFVQVPSIKHSSLFSWIDQIQKQADLTKDSYIQFGDLSMVIFHDYSSPYSSHANLKPIQNSASADSSVCLDIGNSSGEVGRSLNSFKKLVACGQQPYHTPLVIDYDGEHTLAPKLRVKQCDQSSHVIDGTDKHQLKRCEVLPALSGRKGRSNASSFMGVHKIKYWRNPMLRTRDSKVSQLISERSMSRLEGPGRPSYPVTGRFIYKRKDLPSGQNTHQESIEPVGVLPPNASTIGRDQDAKEMGAQNSSTINRRLIYKRKDLADAVKIHQTVQDPADVLSAGDILVSPHQILKAAGACHLSSTFTACKDLDSTEKLQLKDADNKKSQLVISDGSLMHHDEKDDPNTVDDFVKVKSRKQALRKQRKKGDETGSGSGPLENTTYRQSSSRLVQLKRDQQRSYNKHI</sequence>
<dbReference type="EMBL" id="CM035424">
    <property type="protein sequence ID" value="KAH7352162.1"/>
    <property type="molecule type" value="Genomic_DNA"/>
</dbReference>
<feature type="compositionally biased region" description="Low complexity" evidence="1">
    <location>
        <begin position="24"/>
        <end position="41"/>
    </location>
</feature>
<dbReference type="OrthoDB" id="1931055at2759"/>
<accession>A0A8T2SKZ9</accession>
<gene>
    <name evidence="2" type="ORF">KP509_19G032800</name>
</gene>
<dbReference type="PANTHER" id="PTHR31780">
    <property type="entry name" value="STRESS RESPONSE PROTEIN NST1-RELATED"/>
    <property type="match status" value="1"/>
</dbReference>
<comment type="caution">
    <text evidence="2">The sequence shown here is derived from an EMBL/GenBank/DDBJ whole genome shotgun (WGS) entry which is preliminary data.</text>
</comment>
<feature type="compositionally biased region" description="Polar residues" evidence="1">
    <location>
        <begin position="61"/>
        <end position="78"/>
    </location>
</feature>
<feature type="region of interest" description="Disordered" evidence="1">
    <location>
        <begin position="608"/>
        <end position="633"/>
    </location>
</feature>
<evidence type="ECO:0000256" key="1">
    <source>
        <dbReference type="SAM" id="MobiDB-lite"/>
    </source>
</evidence>
<feature type="compositionally biased region" description="Polar residues" evidence="1">
    <location>
        <begin position="1376"/>
        <end position="1388"/>
    </location>
</feature>